<proteinExistence type="predicted"/>
<protein>
    <submittedName>
        <fullName evidence="1">Capsular polysaccharide synthesis protein</fullName>
    </submittedName>
</protein>
<evidence type="ECO:0000313" key="1">
    <source>
        <dbReference type="EMBL" id="MFN0291786.1"/>
    </source>
</evidence>
<evidence type="ECO:0000313" key="2">
    <source>
        <dbReference type="Proteomes" id="UP001517367"/>
    </source>
</evidence>
<dbReference type="EMBL" id="SRMP02000014">
    <property type="protein sequence ID" value="MFN0291786.1"/>
    <property type="molecule type" value="Genomic_DNA"/>
</dbReference>
<dbReference type="RefSeq" id="WP_171047020.1">
    <property type="nucleotide sequence ID" value="NZ_SRMP02000014.1"/>
</dbReference>
<comment type="caution">
    <text evidence="1">The sequence shown here is derived from an EMBL/GenBank/DDBJ whole genome shotgun (WGS) entry which is preliminary data.</text>
</comment>
<dbReference type="InterPro" id="IPR029044">
    <property type="entry name" value="Nucleotide-diphossugar_trans"/>
</dbReference>
<sequence length="297" mass="34952">MVNNAWWLIRDQIVARKHQRVANFWHSIVTAYFNGQIEKNALVPKKQISGKVIWQYWGQLDNGEPLPDVVQRCFNSVEKYKGDYEVVRLNDKTISEYLDFPDFVWQGNGEPKFGRVFFSDLLRLALLHVYGGVWLDATILLTAPLAKEFKEQDYFVFQRSDEEPNKLFWAGPHTSYWSWNPRYRVKMLNSIIFAKKGSIMIAAMFDLILHYWKTQDEVMNYFFFQILYNELINGQLKDLQCTVVSDTLPHILRVLVDGNDYMPLPELLRRVNIHKLTYFDDKKIARLDSLVGVADQI</sequence>
<accession>A0ABW9JIL3</accession>
<organism evidence="1 2">
    <name type="scientific">Pedobacter helvus</name>
    <dbReference type="NCBI Taxonomy" id="2563444"/>
    <lineage>
        <taxon>Bacteria</taxon>
        <taxon>Pseudomonadati</taxon>
        <taxon>Bacteroidota</taxon>
        <taxon>Sphingobacteriia</taxon>
        <taxon>Sphingobacteriales</taxon>
        <taxon>Sphingobacteriaceae</taxon>
        <taxon>Pedobacter</taxon>
    </lineage>
</organism>
<keyword evidence="2" id="KW-1185">Reference proteome</keyword>
<name>A0ABW9JIL3_9SPHI</name>
<dbReference type="Proteomes" id="UP001517367">
    <property type="component" value="Unassembled WGS sequence"/>
</dbReference>
<dbReference type="InterPro" id="IPR008441">
    <property type="entry name" value="AfumC-like_glycosyl_Trfase"/>
</dbReference>
<dbReference type="SUPFAM" id="SSF53448">
    <property type="entry name" value="Nucleotide-diphospho-sugar transferases"/>
    <property type="match status" value="1"/>
</dbReference>
<dbReference type="Gene3D" id="3.90.550.20">
    <property type="match status" value="1"/>
</dbReference>
<reference evidence="1 2" key="1">
    <citation type="submission" date="2024-12" db="EMBL/GenBank/DDBJ databases">
        <authorList>
            <person name="Hu S."/>
        </authorList>
    </citation>
    <scope>NUCLEOTIDE SEQUENCE [LARGE SCALE GENOMIC DNA]</scope>
    <source>
        <strain evidence="1 2">P-25</strain>
    </source>
</reference>
<gene>
    <name evidence="1" type="ORF">E5L68_010305</name>
</gene>
<dbReference type="Pfam" id="PF05704">
    <property type="entry name" value="Caps_synth"/>
    <property type="match status" value="1"/>
</dbReference>